<accession>A0A9N8W5Y4</accession>
<gene>
    <name evidence="1" type="ORF">ALEPTO_LOCUS2187</name>
</gene>
<name>A0A9N8W5Y4_9GLOM</name>
<evidence type="ECO:0000313" key="1">
    <source>
        <dbReference type="EMBL" id="CAG8474790.1"/>
    </source>
</evidence>
<sequence length="87" mass="10149">MKELLEYDTYRNQAQLQSRLSRFLVIENSLIDEIRTAIREVNNNTTTTIIPTYTNMHGTKRPIEIEAKEEDIEESGGICFYTDNGYE</sequence>
<evidence type="ECO:0000313" key="2">
    <source>
        <dbReference type="Proteomes" id="UP000789508"/>
    </source>
</evidence>
<protein>
    <submittedName>
        <fullName evidence="1">12992_t:CDS:1</fullName>
    </submittedName>
</protein>
<dbReference type="EMBL" id="CAJVPS010000300">
    <property type="protein sequence ID" value="CAG8474790.1"/>
    <property type="molecule type" value="Genomic_DNA"/>
</dbReference>
<organism evidence="1 2">
    <name type="scientific">Ambispora leptoticha</name>
    <dbReference type="NCBI Taxonomy" id="144679"/>
    <lineage>
        <taxon>Eukaryota</taxon>
        <taxon>Fungi</taxon>
        <taxon>Fungi incertae sedis</taxon>
        <taxon>Mucoromycota</taxon>
        <taxon>Glomeromycotina</taxon>
        <taxon>Glomeromycetes</taxon>
        <taxon>Archaeosporales</taxon>
        <taxon>Ambisporaceae</taxon>
        <taxon>Ambispora</taxon>
    </lineage>
</organism>
<dbReference type="AlphaFoldDB" id="A0A9N8W5Y4"/>
<proteinExistence type="predicted"/>
<comment type="caution">
    <text evidence="1">The sequence shown here is derived from an EMBL/GenBank/DDBJ whole genome shotgun (WGS) entry which is preliminary data.</text>
</comment>
<keyword evidence="2" id="KW-1185">Reference proteome</keyword>
<reference evidence="1" key="1">
    <citation type="submission" date="2021-06" db="EMBL/GenBank/DDBJ databases">
        <authorList>
            <person name="Kallberg Y."/>
            <person name="Tangrot J."/>
            <person name="Rosling A."/>
        </authorList>
    </citation>
    <scope>NUCLEOTIDE SEQUENCE</scope>
    <source>
        <strain evidence="1">FL130A</strain>
    </source>
</reference>
<dbReference type="Proteomes" id="UP000789508">
    <property type="component" value="Unassembled WGS sequence"/>
</dbReference>